<sequence length="197" mass="21715">MYKFVQVRDGENSFHFVVKTNLALVLVAVGLKKANVRVSVRLSAPGATAMVTGIVLGRDDEEIALHTTQIHAAPDTTSDLLVKSVLSGHARFLYHGEICVEKKAQKTNAYQRNENLLVSEHAYVESRPSLEILANDVRCTHGAATSSIDEDELWYLASRGISQKAGVKIITEGFIQRALDRIGDNSIISDIWQILSR</sequence>
<dbReference type="PANTHER" id="PTHR43575">
    <property type="entry name" value="PROTEIN ABCI7, CHLOROPLASTIC"/>
    <property type="match status" value="1"/>
</dbReference>
<comment type="caution">
    <text evidence="2">The sequence shown here is derived from an EMBL/GenBank/DDBJ whole genome shotgun (WGS) entry which is preliminary data.</text>
</comment>
<gene>
    <name evidence="2" type="ORF">A2363_02650</name>
</gene>
<reference evidence="2 3" key="1">
    <citation type="journal article" date="2016" name="Nat. Commun.">
        <title>Thousands of microbial genomes shed light on interconnected biogeochemical processes in an aquifer system.</title>
        <authorList>
            <person name="Anantharaman K."/>
            <person name="Brown C.T."/>
            <person name="Hug L.A."/>
            <person name="Sharon I."/>
            <person name="Castelle C.J."/>
            <person name="Probst A.J."/>
            <person name="Thomas B.C."/>
            <person name="Singh A."/>
            <person name="Wilkins M.J."/>
            <person name="Karaoz U."/>
            <person name="Brodie E.L."/>
            <person name="Williams K.H."/>
            <person name="Hubbard S.S."/>
            <person name="Banfield J.F."/>
        </authorList>
    </citation>
    <scope>NUCLEOTIDE SEQUENCE [LARGE SCALE GENOMIC DNA]</scope>
</reference>
<dbReference type="EMBL" id="MFKE01000016">
    <property type="protein sequence ID" value="OGG35295.1"/>
    <property type="molecule type" value="Genomic_DNA"/>
</dbReference>
<protein>
    <recommendedName>
        <fullName evidence="1">SUF system FeS cluster assembly SufBD core domain-containing protein</fullName>
    </recommendedName>
</protein>
<evidence type="ECO:0000313" key="2">
    <source>
        <dbReference type="EMBL" id="OGG35295.1"/>
    </source>
</evidence>
<dbReference type="Pfam" id="PF01458">
    <property type="entry name" value="SUFBD_core"/>
    <property type="match status" value="1"/>
</dbReference>
<dbReference type="STRING" id="1798401.A2363_02650"/>
<dbReference type="InterPro" id="IPR055346">
    <property type="entry name" value="Fe-S_cluster_assembly_SufBD"/>
</dbReference>
<evidence type="ECO:0000259" key="1">
    <source>
        <dbReference type="Pfam" id="PF01458"/>
    </source>
</evidence>
<name>A0A1F6BEE4_9BACT</name>
<dbReference type="Proteomes" id="UP000176186">
    <property type="component" value="Unassembled WGS sequence"/>
</dbReference>
<dbReference type="InterPro" id="IPR037284">
    <property type="entry name" value="SUF_FeS_clus_asmbl_SufBD_sf"/>
</dbReference>
<dbReference type="PANTHER" id="PTHR43575:SF1">
    <property type="entry name" value="PROTEIN ABCI7, CHLOROPLASTIC"/>
    <property type="match status" value="1"/>
</dbReference>
<organism evidence="2 3">
    <name type="scientific">Candidatus Gottesmanbacteria bacterium RIFOXYB1_FULL_47_11</name>
    <dbReference type="NCBI Taxonomy" id="1798401"/>
    <lineage>
        <taxon>Bacteria</taxon>
        <taxon>Candidatus Gottesmaniibacteriota</taxon>
    </lineage>
</organism>
<accession>A0A1F6BEE4</accession>
<dbReference type="SUPFAM" id="SSF101960">
    <property type="entry name" value="Stabilizer of iron transporter SufD"/>
    <property type="match status" value="1"/>
</dbReference>
<dbReference type="AlphaFoldDB" id="A0A1F6BEE4"/>
<feature type="domain" description="SUF system FeS cluster assembly SufBD core" evidence="1">
    <location>
        <begin position="20"/>
        <end position="174"/>
    </location>
</feature>
<dbReference type="InterPro" id="IPR000825">
    <property type="entry name" value="SUF_FeS_clus_asmbl_SufBD_core"/>
</dbReference>
<dbReference type="GO" id="GO:0016226">
    <property type="term" value="P:iron-sulfur cluster assembly"/>
    <property type="evidence" value="ECO:0007669"/>
    <property type="project" value="InterPro"/>
</dbReference>
<evidence type="ECO:0000313" key="3">
    <source>
        <dbReference type="Proteomes" id="UP000176186"/>
    </source>
</evidence>
<proteinExistence type="predicted"/>